<dbReference type="SMART" id="SM00388">
    <property type="entry name" value="HisKA"/>
    <property type="match status" value="1"/>
</dbReference>
<dbReference type="InterPro" id="IPR005467">
    <property type="entry name" value="His_kinase_dom"/>
</dbReference>
<dbReference type="SUPFAM" id="SSF47384">
    <property type="entry name" value="Homodimeric domain of signal transducing histidine kinase"/>
    <property type="match status" value="1"/>
</dbReference>
<dbReference type="Gene3D" id="3.30.450.20">
    <property type="entry name" value="PAS domain"/>
    <property type="match status" value="1"/>
</dbReference>
<keyword evidence="3" id="KW-0597">Phosphoprotein</keyword>
<dbReference type="GO" id="GO:0000155">
    <property type="term" value="F:phosphorelay sensor kinase activity"/>
    <property type="evidence" value="ECO:0007669"/>
    <property type="project" value="InterPro"/>
</dbReference>
<dbReference type="InterPro" id="IPR003661">
    <property type="entry name" value="HisK_dim/P_dom"/>
</dbReference>
<reference evidence="6 7" key="1">
    <citation type="submission" date="2014-12" db="EMBL/GenBank/DDBJ databases">
        <title>Denitrispirillum autotrophicum gen. nov., sp. nov., Denitrifying, Facultatively Autotrophic Bacteria Isolated from Rice Paddy Soil.</title>
        <authorList>
            <person name="Ishii S."/>
            <person name="Ashida N."/>
            <person name="Ohno H."/>
            <person name="Otsuka S."/>
            <person name="Yokota A."/>
            <person name="Senoo K."/>
        </authorList>
    </citation>
    <scope>NUCLEOTIDE SEQUENCE [LARGE SCALE GENOMIC DNA]</scope>
    <source>
        <strain evidence="6 7">TSA66</strain>
    </source>
</reference>
<feature type="transmembrane region" description="Helical" evidence="4">
    <location>
        <begin position="112"/>
        <end position="139"/>
    </location>
</feature>
<dbReference type="EMBL" id="JWJG01000028">
    <property type="protein sequence ID" value="KIF81890.1"/>
    <property type="molecule type" value="Genomic_DNA"/>
</dbReference>
<comment type="caution">
    <text evidence="6">The sequence shown here is derived from an EMBL/GenBank/DDBJ whole genome shotgun (WGS) entry which is preliminary data.</text>
</comment>
<dbReference type="Pfam" id="PF00512">
    <property type="entry name" value="HisKA"/>
    <property type="match status" value="1"/>
</dbReference>
<dbReference type="CDD" id="cd00082">
    <property type="entry name" value="HisKA"/>
    <property type="match status" value="1"/>
</dbReference>
<dbReference type="RefSeq" id="WP_040040642.1">
    <property type="nucleotide sequence ID" value="NZ_JWJG01000028.1"/>
</dbReference>
<evidence type="ECO:0000313" key="6">
    <source>
        <dbReference type="EMBL" id="KIF81890.1"/>
    </source>
</evidence>
<feature type="transmembrane region" description="Helical" evidence="4">
    <location>
        <begin position="52"/>
        <end position="73"/>
    </location>
</feature>
<dbReference type="EC" id="2.7.13.3" evidence="2"/>
<name>A0A0C2BKZ7_9BURK</name>
<dbReference type="SUPFAM" id="SSF55785">
    <property type="entry name" value="PYP-like sensor domain (PAS domain)"/>
    <property type="match status" value="1"/>
</dbReference>
<dbReference type="AlphaFoldDB" id="A0A0C2BKZ7"/>
<dbReference type="Gene3D" id="1.10.287.130">
    <property type="match status" value="1"/>
</dbReference>
<dbReference type="InterPro" id="IPR004358">
    <property type="entry name" value="Sig_transdc_His_kin-like_C"/>
</dbReference>
<gene>
    <name evidence="6" type="ORF">TSA66_15550</name>
</gene>
<feature type="domain" description="Histidine kinase" evidence="5">
    <location>
        <begin position="352"/>
        <end position="531"/>
    </location>
</feature>
<evidence type="ECO:0000256" key="1">
    <source>
        <dbReference type="ARBA" id="ARBA00000085"/>
    </source>
</evidence>
<evidence type="ECO:0000256" key="4">
    <source>
        <dbReference type="SAM" id="Phobius"/>
    </source>
</evidence>
<evidence type="ECO:0000256" key="2">
    <source>
        <dbReference type="ARBA" id="ARBA00012438"/>
    </source>
</evidence>
<dbReference type="Pfam" id="PF02518">
    <property type="entry name" value="HATPase_c"/>
    <property type="match status" value="1"/>
</dbReference>
<dbReference type="InterPro" id="IPR036097">
    <property type="entry name" value="HisK_dim/P_sf"/>
</dbReference>
<comment type="catalytic activity">
    <reaction evidence="1">
        <text>ATP + protein L-histidine = ADP + protein N-phospho-L-histidine.</text>
        <dbReference type="EC" id="2.7.13.3"/>
    </reaction>
</comment>
<feature type="transmembrane region" description="Helical" evidence="4">
    <location>
        <begin position="20"/>
        <end position="40"/>
    </location>
</feature>
<keyword evidence="4" id="KW-0472">Membrane</keyword>
<organism evidence="6 7">
    <name type="scientific">Noviherbaspirillum autotrophicum</name>
    <dbReference type="NCBI Taxonomy" id="709839"/>
    <lineage>
        <taxon>Bacteria</taxon>
        <taxon>Pseudomonadati</taxon>
        <taxon>Pseudomonadota</taxon>
        <taxon>Betaproteobacteria</taxon>
        <taxon>Burkholderiales</taxon>
        <taxon>Oxalobacteraceae</taxon>
        <taxon>Noviherbaspirillum</taxon>
    </lineage>
</organism>
<accession>A0A0C2BKZ7</accession>
<evidence type="ECO:0000256" key="3">
    <source>
        <dbReference type="ARBA" id="ARBA00022553"/>
    </source>
</evidence>
<keyword evidence="4" id="KW-0812">Transmembrane</keyword>
<keyword evidence="6" id="KW-0418">Kinase</keyword>
<dbReference type="PROSITE" id="PS50109">
    <property type="entry name" value="HIS_KIN"/>
    <property type="match status" value="1"/>
</dbReference>
<keyword evidence="6" id="KW-0808">Transferase</keyword>
<sequence>MMRDAQVPSQRSRETFWRTLQTFCITRIVIALVLLAYLGFDAVSNAASRNALLDWKICFAYLVLATGFSLLSVYTRARFTLQLVAQLVVDIGAISLLYVVAGGVKSGLAILYLFPLAGCAILMPIVPALFFVSIVTLVLLTESGYELLNSIPDASPSRAGLYGAAFFAAIYLINRLAAKLIKQERLAVQRGRELQLQEAINRLVIADMGDGILVVGPDTQVFAGNPSVERMLGLPVAHGQPQFRLSDLPSLAPVADAYSAWLDQIRAHGAGNAASSVFVMVKSGEDIASLQGRTLPRHVRREPVTHLKLRFVPVEIAGLTEQRAVIFLQDVTEIENQAQQLKLASMGRLTASIAHEVRNPLSAISHAASLLKEDITDPAQMRLLKIVGDNVIRLNRMIEDILKLSRKAQSHTGPLKLAPFLAELLDEFQETHAIAPGMIELGDVAAYQVRFDPLHLREVLGNLLANALRYASGSPGSIRIQALLPDTNRLELHVQDDGPAITPEVRAHLFEPFYTTSSKGTGLGLYVARELCLNNDAMLDYEYRMDMSSDGTDEPSGRFVITFAAQEPY</sequence>
<evidence type="ECO:0000259" key="5">
    <source>
        <dbReference type="PROSITE" id="PS50109"/>
    </source>
</evidence>
<dbReference type="Pfam" id="PF25323">
    <property type="entry name" value="6TM_PilS"/>
    <property type="match status" value="1"/>
</dbReference>
<feature type="transmembrane region" description="Helical" evidence="4">
    <location>
        <begin position="159"/>
        <end position="177"/>
    </location>
</feature>
<dbReference type="PANTHER" id="PTHR43065">
    <property type="entry name" value="SENSOR HISTIDINE KINASE"/>
    <property type="match status" value="1"/>
</dbReference>
<keyword evidence="7" id="KW-1185">Reference proteome</keyword>
<dbReference type="Gene3D" id="3.30.565.10">
    <property type="entry name" value="Histidine kinase-like ATPase, C-terminal domain"/>
    <property type="match status" value="1"/>
</dbReference>
<dbReference type="SMART" id="SM00387">
    <property type="entry name" value="HATPase_c"/>
    <property type="match status" value="1"/>
</dbReference>
<dbReference type="InterPro" id="IPR003594">
    <property type="entry name" value="HATPase_dom"/>
</dbReference>
<proteinExistence type="predicted"/>
<dbReference type="SUPFAM" id="SSF55874">
    <property type="entry name" value="ATPase domain of HSP90 chaperone/DNA topoisomerase II/histidine kinase"/>
    <property type="match status" value="1"/>
</dbReference>
<dbReference type="Proteomes" id="UP000031572">
    <property type="component" value="Unassembled WGS sequence"/>
</dbReference>
<keyword evidence="4" id="KW-1133">Transmembrane helix</keyword>
<dbReference type="InterPro" id="IPR036890">
    <property type="entry name" value="HATPase_C_sf"/>
</dbReference>
<feature type="transmembrane region" description="Helical" evidence="4">
    <location>
        <begin position="79"/>
        <end position="100"/>
    </location>
</feature>
<dbReference type="CDD" id="cd00075">
    <property type="entry name" value="HATPase"/>
    <property type="match status" value="1"/>
</dbReference>
<dbReference type="InterPro" id="IPR035965">
    <property type="entry name" value="PAS-like_dom_sf"/>
</dbReference>
<dbReference type="STRING" id="709839.TSA66_15550"/>
<evidence type="ECO:0000313" key="7">
    <source>
        <dbReference type="Proteomes" id="UP000031572"/>
    </source>
</evidence>
<dbReference type="PANTHER" id="PTHR43065:SF52">
    <property type="entry name" value="SENSOR PROTEIN KINASE PILS"/>
    <property type="match status" value="1"/>
</dbReference>
<dbReference type="PRINTS" id="PR00344">
    <property type="entry name" value="BCTRLSENSOR"/>
</dbReference>
<protein>
    <recommendedName>
        <fullName evidence="2">histidine kinase</fullName>
        <ecNumber evidence="2">2.7.13.3</ecNumber>
    </recommendedName>
</protein>